<dbReference type="GO" id="GO:0071949">
    <property type="term" value="F:FAD binding"/>
    <property type="evidence" value="ECO:0007669"/>
    <property type="project" value="InterPro"/>
</dbReference>
<dbReference type="PANTHER" id="PTHR43004">
    <property type="entry name" value="TRK SYSTEM POTASSIUM UPTAKE PROTEIN"/>
    <property type="match status" value="1"/>
</dbReference>
<dbReference type="InterPro" id="IPR036188">
    <property type="entry name" value="FAD/NAD-bd_sf"/>
</dbReference>
<dbReference type="InterPro" id="IPR002938">
    <property type="entry name" value="FAD-bd"/>
</dbReference>
<keyword evidence="5" id="KW-1185">Reference proteome</keyword>
<sequence length="391" mass="43084">MRTQVAIVGAGPAGLLLSHLLALRGIESVVVESRSRAYVEARIRAGVLEQDTVDLLVAAGLGDRLAEQGLRHDGIHLQWPGERHRVDFRALTGRSVWIYGQTEVVKDLLAARADAVHFEVSRTALHDVDTTRPKLSFVAADGVAHVVEADVVVGADGFHGVSRPTVPAPLRRTWERDYPYGWLGVLAEVPPSTDELIYAWHPNGFAMHSMRSPSLSRLYLQVDRGERVEDWSDDRVWDELRTRLGLDGWALADGPILDKGITPMRSFVSTPMRHGRLFLVGDAAHIVPPTGAKGLNLAVADVAVLTEALGAFFAEGRADLLDSYEERALRRVWRCTHFSWWMTSMLHTSGDDLDRQLQLAQLRYVCSSEAAATSLAENYVGLPHELAARAG</sequence>
<dbReference type="SUPFAM" id="SSF54373">
    <property type="entry name" value="FAD-linked reductases, C-terminal domain"/>
    <property type="match status" value="1"/>
</dbReference>
<dbReference type="GO" id="GO:0016709">
    <property type="term" value="F:oxidoreductase activity, acting on paired donors, with incorporation or reduction of molecular oxygen, NAD(P)H as one donor, and incorporation of one atom of oxygen"/>
    <property type="evidence" value="ECO:0007669"/>
    <property type="project" value="UniProtKB-ARBA"/>
</dbReference>
<name>A0A495W5H1_9PSEU</name>
<evidence type="ECO:0000259" key="3">
    <source>
        <dbReference type="Pfam" id="PF01494"/>
    </source>
</evidence>
<keyword evidence="4" id="KW-0560">Oxidoreductase</keyword>
<feature type="domain" description="FAD-binding" evidence="3">
    <location>
        <begin position="2"/>
        <end position="339"/>
    </location>
</feature>
<proteinExistence type="predicted"/>
<organism evidence="4 5">
    <name type="scientific">Saccharothrix australiensis</name>
    <dbReference type="NCBI Taxonomy" id="2072"/>
    <lineage>
        <taxon>Bacteria</taxon>
        <taxon>Bacillati</taxon>
        <taxon>Actinomycetota</taxon>
        <taxon>Actinomycetes</taxon>
        <taxon>Pseudonocardiales</taxon>
        <taxon>Pseudonocardiaceae</taxon>
        <taxon>Saccharothrix</taxon>
    </lineage>
</organism>
<dbReference type="Proteomes" id="UP000282084">
    <property type="component" value="Unassembled WGS sequence"/>
</dbReference>
<dbReference type="AlphaFoldDB" id="A0A495W5H1"/>
<protein>
    <submittedName>
        <fullName evidence="4">p-hydroxybenzoate 3-monooxygenase</fullName>
    </submittedName>
</protein>
<keyword evidence="1" id="KW-0285">Flavoprotein</keyword>
<dbReference type="InterPro" id="IPR050641">
    <property type="entry name" value="RIFMO-like"/>
</dbReference>
<dbReference type="NCBIfam" id="NF006091">
    <property type="entry name" value="PRK08243.1"/>
    <property type="match status" value="1"/>
</dbReference>
<dbReference type="PRINTS" id="PR00420">
    <property type="entry name" value="RNGMNOXGNASE"/>
</dbReference>
<dbReference type="EMBL" id="RBXO01000001">
    <property type="protein sequence ID" value="RKT55068.1"/>
    <property type="molecule type" value="Genomic_DNA"/>
</dbReference>
<dbReference type="Gene3D" id="3.50.50.60">
    <property type="entry name" value="FAD/NAD(P)-binding domain"/>
    <property type="match status" value="1"/>
</dbReference>
<evidence type="ECO:0000256" key="2">
    <source>
        <dbReference type="ARBA" id="ARBA00022827"/>
    </source>
</evidence>
<dbReference type="SUPFAM" id="SSF51905">
    <property type="entry name" value="FAD/NAD(P)-binding domain"/>
    <property type="match status" value="1"/>
</dbReference>
<evidence type="ECO:0000313" key="4">
    <source>
        <dbReference type="EMBL" id="RKT55068.1"/>
    </source>
</evidence>
<evidence type="ECO:0000256" key="1">
    <source>
        <dbReference type="ARBA" id="ARBA00022630"/>
    </source>
</evidence>
<dbReference type="PANTHER" id="PTHR43004:SF3">
    <property type="entry name" value="P-HYDROXYBENZOATE HYDROXYLASE"/>
    <property type="match status" value="1"/>
</dbReference>
<evidence type="ECO:0000313" key="5">
    <source>
        <dbReference type="Proteomes" id="UP000282084"/>
    </source>
</evidence>
<comment type="caution">
    <text evidence="4">The sequence shown here is derived from an EMBL/GenBank/DDBJ whole genome shotgun (WGS) entry which is preliminary data.</text>
</comment>
<keyword evidence="2" id="KW-0274">FAD</keyword>
<reference evidence="4 5" key="1">
    <citation type="submission" date="2018-10" db="EMBL/GenBank/DDBJ databases">
        <title>Sequencing the genomes of 1000 actinobacteria strains.</title>
        <authorList>
            <person name="Klenk H.-P."/>
        </authorList>
    </citation>
    <scope>NUCLEOTIDE SEQUENCE [LARGE SCALE GENOMIC DNA]</scope>
    <source>
        <strain evidence="4 5">DSM 43800</strain>
    </source>
</reference>
<dbReference type="Gene3D" id="3.30.9.10">
    <property type="entry name" value="D-Amino Acid Oxidase, subunit A, domain 2"/>
    <property type="match status" value="1"/>
</dbReference>
<dbReference type="Pfam" id="PF01494">
    <property type="entry name" value="FAD_binding_3"/>
    <property type="match status" value="1"/>
</dbReference>
<dbReference type="RefSeq" id="WP_121006843.1">
    <property type="nucleotide sequence ID" value="NZ_RBXO01000001.1"/>
</dbReference>
<keyword evidence="4" id="KW-0503">Monooxygenase</keyword>
<accession>A0A495W5H1</accession>
<dbReference type="OrthoDB" id="9791689at2"/>
<gene>
    <name evidence="4" type="ORF">C8E97_3724</name>
</gene>